<dbReference type="InterPro" id="IPR053202">
    <property type="entry name" value="EGF_Rcpt_Signaling_Reg"/>
</dbReference>
<sequence>MHLNLAQPLSLTKYNLMEDTYGDNWAKTPADKYLDLSFCTIDKYLLQPASKELPYVLNHPETIDPSNGQANDIREILKNKTKGFFVESGGFDGEFLSNTFFMERYLDWNGLLIEADQKSFSKLLSRNRKAFSLPNCISTKPYPIKVLFNGPNNAGGLIVETLEANNNTSKSRDEDNNDSVYTVQCFPFYSILLAVGRTDVDYFGLDVEGSEYKILETIPWHKVNIKVREVIYVHESVVVRK</sequence>
<dbReference type="HOGENOM" id="CLU_062907_1_0_1"/>
<dbReference type="InterPro" id="IPR006342">
    <property type="entry name" value="FkbM_mtfrase"/>
</dbReference>
<accession>E9HRL0</accession>
<dbReference type="PANTHER" id="PTHR34009:SF2">
    <property type="entry name" value="PROTEIN STAR"/>
    <property type="match status" value="1"/>
</dbReference>
<organism evidence="2 3">
    <name type="scientific">Daphnia pulex</name>
    <name type="common">Water flea</name>
    <dbReference type="NCBI Taxonomy" id="6669"/>
    <lineage>
        <taxon>Eukaryota</taxon>
        <taxon>Metazoa</taxon>
        <taxon>Ecdysozoa</taxon>
        <taxon>Arthropoda</taxon>
        <taxon>Crustacea</taxon>
        <taxon>Branchiopoda</taxon>
        <taxon>Diplostraca</taxon>
        <taxon>Cladocera</taxon>
        <taxon>Anomopoda</taxon>
        <taxon>Daphniidae</taxon>
        <taxon>Daphnia</taxon>
    </lineage>
</organism>
<dbReference type="InterPro" id="IPR029063">
    <property type="entry name" value="SAM-dependent_MTases_sf"/>
</dbReference>
<dbReference type="PANTHER" id="PTHR34009">
    <property type="entry name" value="PROTEIN STAR"/>
    <property type="match status" value="1"/>
</dbReference>
<reference evidence="2 3" key="1">
    <citation type="journal article" date="2011" name="Science">
        <title>The ecoresponsive genome of Daphnia pulex.</title>
        <authorList>
            <person name="Colbourne J.K."/>
            <person name="Pfrender M.E."/>
            <person name="Gilbert D."/>
            <person name="Thomas W.K."/>
            <person name="Tucker A."/>
            <person name="Oakley T.H."/>
            <person name="Tokishita S."/>
            <person name="Aerts A."/>
            <person name="Arnold G.J."/>
            <person name="Basu M.K."/>
            <person name="Bauer D.J."/>
            <person name="Caceres C.E."/>
            <person name="Carmel L."/>
            <person name="Casola C."/>
            <person name="Choi J.H."/>
            <person name="Detter J.C."/>
            <person name="Dong Q."/>
            <person name="Dusheyko S."/>
            <person name="Eads B.D."/>
            <person name="Frohlich T."/>
            <person name="Geiler-Samerotte K.A."/>
            <person name="Gerlach D."/>
            <person name="Hatcher P."/>
            <person name="Jogdeo S."/>
            <person name="Krijgsveld J."/>
            <person name="Kriventseva E.V."/>
            <person name="Kultz D."/>
            <person name="Laforsch C."/>
            <person name="Lindquist E."/>
            <person name="Lopez J."/>
            <person name="Manak J.R."/>
            <person name="Muller J."/>
            <person name="Pangilinan J."/>
            <person name="Patwardhan R.P."/>
            <person name="Pitluck S."/>
            <person name="Pritham E.J."/>
            <person name="Rechtsteiner A."/>
            <person name="Rho M."/>
            <person name="Rogozin I.B."/>
            <person name="Sakarya O."/>
            <person name="Salamov A."/>
            <person name="Schaack S."/>
            <person name="Shapiro H."/>
            <person name="Shiga Y."/>
            <person name="Skalitzky C."/>
            <person name="Smith Z."/>
            <person name="Souvorov A."/>
            <person name="Sung W."/>
            <person name="Tang Z."/>
            <person name="Tsuchiya D."/>
            <person name="Tu H."/>
            <person name="Vos H."/>
            <person name="Wang M."/>
            <person name="Wolf Y.I."/>
            <person name="Yamagata H."/>
            <person name="Yamada T."/>
            <person name="Ye Y."/>
            <person name="Shaw J.R."/>
            <person name="Andrews J."/>
            <person name="Crease T.J."/>
            <person name="Tang H."/>
            <person name="Lucas S.M."/>
            <person name="Robertson H.M."/>
            <person name="Bork P."/>
            <person name="Koonin E.V."/>
            <person name="Zdobnov E.M."/>
            <person name="Grigoriev I.V."/>
            <person name="Lynch M."/>
            <person name="Boore J.L."/>
        </authorList>
    </citation>
    <scope>NUCLEOTIDE SEQUENCE [LARGE SCALE GENOMIC DNA]</scope>
</reference>
<proteinExistence type="predicted"/>
<evidence type="ECO:0000259" key="1">
    <source>
        <dbReference type="Pfam" id="PF05050"/>
    </source>
</evidence>
<feature type="domain" description="Methyltransferase FkbM" evidence="1">
    <location>
        <begin position="92"/>
        <end position="232"/>
    </location>
</feature>
<dbReference type="PhylomeDB" id="E9HRL0"/>
<dbReference type="GO" id="GO:0006888">
    <property type="term" value="P:endoplasmic reticulum to Golgi vesicle-mediated transport"/>
    <property type="evidence" value="ECO:0000318"/>
    <property type="project" value="GO_Central"/>
</dbReference>
<dbReference type="GO" id="GO:0005886">
    <property type="term" value="C:plasma membrane"/>
    <property type="evidence" value="ECO:0000318"/>
    <property type="project" value="GO_Central"/>
</dbReference>
<dbReference type="Pfam" id="PF05050">
    <property type="entry name" value="Methyltransf_21"/>
    <property type="match status" value="1"/>
</dbReference>
<dbReference type="GO" id="GO:0031902">
    <property type="term" value="C:late endosome membrane"/>
    <property type="evidence" value="ECO:0000318"/>
    <property type="project" value="GO_Central"/>
</dbReference>
<dbReference type="Proteomes" id="UP000000305">
    <property type="component" value="Unassembled WGS sequence"/>
</dbReference>
<dbReference type="Gene3D" id="3.40.50.150">
    <property type="entry name" value="Vaccinia Virus protein VP39"/>
    <property type="match status" value="1"/>
</dbReference>
<protein>
    <recommendedName>
        <fullName evidence="1">Methyltransferase FkbM domain-containing protein</fullName>
    </recommendedName>
</protein>
<dbReference type="OMA" id="YIDIMST"/>
<dbReference type="GO" id="GO:0016197">
    <property type="term" value="P:endosomal transport"/>
    <property type="evidence" value="ECO:0000318"/>
    <property type="project" value="GO_Central"/>
</dbReference>
<gene>
    <name evidence="2" type="ORF">DAPPUDRAFT_264435</name>
</gene>
<dbReference type="KEGG" id="dpx:DAPPUDRAFT_264435"/>
<keyword evidence="3" id="KW-1185">Reference proteome</keyword>
<evidence type="ECO:0000313" key="3">
    <source>
        <dbReference type="Proteomes" id="UP000000305"/>
    </source>
</evidence>
<dbReference type="GO" id="GO:0005789">
    <property type="term" value="C:endoplasmic reticulum membrane"/>
    <property type="evidence" value="ECO:0000318"/>
    <property type="project" value="GO_Central"/>
</dbReference>
<name>E9HRL0_DAPPU</name>
<dbReference type="AlphaFoldDB" id="E9HRL0"/>
<evidence type="ECO:0000313" key="2">
    <source>
        <dbReference type="EMBL" id="EFX65639.1"/>
    </source>
</evidence>
<dbReference type="OrthoDB" id="6361018at2759"/>
<dbReference type="EMBL" id="GL732737">
    <property type="protein sequence ID" value="EFX65639.1"/>
    <property type="molecule type" value="Genomic_DNA"/>
</dbReference>
<dbReference type="InParanoid" id="E9HRL0"/>
<dbReference type="GO" id="GO:0005794">
    <property type="term" value="C:Golgi apparatus"/>
    <property type="evidence" value="ECO:0000318"/>
    <property type="project" value="GO_Central"/>
</dbReference>